<dbReference type="EMBL" id="RKMF01000018">
    <property type="protein sequence ID" value="ROZ61756.1"/>
    <property type="molecule type" value="Genomic_DNA"/>
</dbReference>
<reference evidence="2 3" key="1">
    <citation type="submission" date="2018-10" db="EMBL/GenBank/DDBJ databases">
        <title>Kocuria sp. M5W7-7, whole genome shotgun sequence.</title>
        <authorList>
            <person name="Tuo L."/>
        </authorList>
    </citation>
    <scope>NUCLEOTIDE SEQUENCE [LARGE SCALE GENOMIC DNA]</scope>
    <source>
        <strain evidence="2 3">M5W7-7</strain>
    </source>
</reference>
<organism evidence="2 3">
    <name type="scientific">Kocuria soli</name>
    <dbReference type="NCBI Taxonomy" id="2485125"/>
    <lineage>
        <taxon>Bacteria</taxon>
        <taxon>Bacillati</taxon>
        <taxon>Actinomycetota</taxon>
        <taxon>Actinomycetes</taxon>
        <taxon>Micrococcales</taxon>
        <taxon>Micrococcaceae</taxon>
        <taxon>Kocuria</taxon>
    </lineage>
</organism>
<keyword evidence="1" id="KW-0472">Membrane</keyword>
<dbReference type="Proteomes" id="UP000270616">
    <property type="component" value="Unassembled WGS sequence"/>
</dbReference>
<evidence type="ECO:0000256" key="1">
    <source>
        <dbReference type="SAM" id="Phobius"/>
    </source>
</evidence>
<comment type="caution">
    <text evidence="2">The sequence shown here is derived from an EMBL/GenBank/DDBJ whole genome shotgun (WGS) entry which is preliminary data.</text>
</comment>
<feature type="transmembrane region" description="Helical" evidence="1">
    <location>
        <begin position="38"/>
        <end position="63"/>
    </location>
</feature>
<sequence length="185" mass="20784">MTTKWVVRPEVVTLLAALLGFAAVFLVLLALVSSGILVWWVAACALVALLVGALVVSMLLLTLRGPKHVRTRISHDWVVPEERDAMQMLTGWFAAQNARVVRLDQHKLYVRVGHRLPSTVFTRPDRLPAVLTITAHPRPGAATVINARSRDDLRWTPWHSPELVAVLRRRQRELLQRCVAITTSR</sequence>
<dbReference type="AlphaFoldDB" id="A0A3N3ZP00"/>
<gene>
    <name evidence="2" type="ORF">EDL96_12415</name>
</gene>
<name>A0A3N3ZP00_9MICC</name>
<accession>A0A3N3ZP00</accession>
<keyword evidence="1" id="KW-1133">Transmembrane helix</keyword>
<keyword evidence="3" id="KW-1185">Reference proteome</keyword>
<dbReference type="RefSeq" id="WP_123826547.1">
    <property type="nucleotide sequence ID" value="NZ_RKMF01000018.1"/>
</dbReference>
<proteinExistence type="predicted"/>
<evidence type="ECO:0000313" key="2">
    <source>
        <dbReference type="EMBL" id="ROZ61756.1"/>
    </source>
</evidence>
<evidence type="ECO:0000313" key="3">
    <source>
        <dbReference type="Proteomes" id="UP000270616"/>
    </source>
</evidence>
<protein>
    <submittedName>
        <fullName evidence="2">Uncharacterized protein</fullName>
    </submittedName>
</protein>
<keyword evidence="1" id="KW-0812">Transmembrane</keyword>
<feature type="transmembrane region" description="Helical" evidence="1">
    <location>
        <begin position="12"/>
        <end position="32"/>
    </location>
</feature>